<evidence type="ECO:0000256" key="1">
    <source>
        <dbReference type="ARBA" id="ARBA00007594"/>
    </source>
</evidence>
<comment type="caution">
    <text evidence="7">The sequence shown here is derived from an EMBL/GenBank/DDBJ whole genome shotgun (WGS) entry which is preliminary data.</text>
</comment>
<dbReference type="GO" id="GO:0006412">
    <property type="term" value="P:translation"/>
    <property type="evidence" value="ECO:0007669"/>
    <property type="project" value="UniProtKB-UniRule"/>
</dbReference>
<dbReference type="InterPro" id="IPR036919">
    <property type="entry name" value="Ribo_uL30_ferredoxin-like_sf"/>
</dbReference>
<evidence type="ECO:0000259" key="6">
    <source>
        <dbReference type="Pfam" id="PF00327"/>
    </source>
</evidence>
<keyword evidence="3 5" id="KW-0689">Ribosomal protein</keyword>
<comment type="similarity">
    <text evidence="1 5">Belongs to the universal ribosomal protein uL30 family.</text>
</comment>
<dbReference type="PIRSF" id="PIRSF002211">
    <property type="entry name" value="Ribosomal_L30_bac-type"/>
    <property type="match status" value="1"/>
</dbReference>
<dbReference type="PANTHER" id="PTHR15892:SF2">
    <property type="entry name" value="LARGE RIBOSOMAL SUBUNIT PROTEIN UL30M"/>
    <property type="match status" value="1"/>
</dbReference>
<dbReference type="FunFam" id="3.30.1390.20:FF:000001">
    <property type="entry name" value="50S ribosomal protein L30"/>
    <property type="match status" value="1"/>
</dbReference>
<sequence length="60" mass="6523">MAKKTIKVTQIGSPIGRPAIQRATLKGLGLNKMGKTVELEDTPSIRGMVNKIPHLVKVEE</sequence>
<comment type="subunit">
    <text evidence="2 5">Part of the 50S ribosomal subunit.</text>
</comment>
<evidence type="ECO:0000256" key="4">
    <source>
        <dbReference type="ARBA" id="ARBA00023274"/>
    </source>
</evidence>
<dbReference type="NCBIfam" id="TIGR01308">
    <property type="entry name" value="rpmD_bact"/>
    <property type="match status" value="1"/>
</dbReference>
<reference evidence="7" key="1">
    <citation type="submission" date="2020-10" db="EMBL/GenBank/DDBJ databases">
        <authorList>
            <person name="Gilroy R."/>
        </authorList>
    </citation>
    <scope>NUCLEOTIDE SEQUENCE</scope>
    <source>
        <strain evidence="7">ChiW3-316</strain>
    </source>
</reference>
<reference evidence="7" key="2">
    <citation type="journal article" date="2021" name="PeerJ">
        <title>Extensive microbial diversity within the chicken gut microbiome revealed by metagenomics and culture.</title>
        <authorList>
            <person name="Gilroy R."/>
            <person name="Ravi A."/>
            <person name="Getino M."/>
            <person name="Pursley I."/>
            <person name="Horton D.L."/>
            <person name="Alikhan N.F."/>
            <person name="Baker D."/>
            <person name="Gharbi K."/>
            <person name="Hall N."/>
            <person name="Watson M."/>
            <person name="Adriaenssens E.M."/>
            <person name="Foster-Nyarko E."/>
            <person name="Jarju S."/>
            <person name="Secka A."/>
            <person name="Antonio M."/>
            <person name="Oren A."/>
            <person name="Chaudhuri R.R."/>
            <person name="La Ragione R."/>
            <person name="Hildebrand F."/>
            <person name="Pallen M.J."/>
        </authorList>
    </citation>
    <scope>NUCLEOTIDE SEQUENCE</scope>
    <source>
        <strain evidence="7">ChiW3-316</strain>
    </source>
</reference>
<proteinExistence type="inferred from homology"/>
<dbReference type="HAMAP" id="MF_01371_B">
    <property type="entry name" value="Ribosomal_uL30_B"/>
    <property type="match status" value="1"/>
</dbReference>
<gene>
    <name evidence="5 7" type="primary">rpmD</name>
    <name evidence="7" type="ORF">IAD20_08640</name>
</gene>
<organism evidence="7 8">
    <name type="scientific">Candidatus Scatocola faecipullorum</name>
    <dbReference type="NCBI Taxonomy" id="2840917"/>
    <lineage>
        <taxon>Bacteria</taxon>
        <taxon>Pseudomonadati</taxon>
        <taxon>Pseudomonadota</taxon>
        <taxon>Alphaproteobacteria</taxon>
        <taxon>Rhodospirillales</taxon>
        <taxon>Rhodospirillaceae</taxon>
        <taxon>Rhodospirillaceae incertae sedis</taxon>
        <taxon>Candidatus Scatocola</taxon>
    </lineage>
</organism>
<evidence type="ECO:0000313" key="8">
    <source>
        <dbReference type="Proteomes" id="UP000824107"/>
    </source>
</evidence>
<dbReference type="InterPro" id="IPR005996">
    <property type="entry name" value="Ribosomal_uL30_bac-type"/>
</dbReference>
<dbReference type="SUPFAM" id="SSF55129">
    <property type="entry name" value="Ribosomal protein L30p/L7e"/>
    <property type="match status" value="1"/>
</dbReference>
<evidence type="ECO:0000313" key="7">
    <source>
        <dbReference type="EMBL" id="HIU54129.1"/>
    </source>
</evidence>
<dbReference type="InterPro" id="IPR016082">
    <property type="entry name" value="Ribosomal_uL30_ferredoxin-like"/>
</dbReference>
<dbReference type="Gene3D" id="3.30.1390.20">
    <property type="entry name" value="Ribosomal protein L30, ferredoxin-like fold domain"/>
    <property type="match status" value="1"/>
</dbReference>
<dbReference type="PANTHER" id="PTHR15892">
    <property type="entry name" value="MITOCHONDRIAL RIBOSOMAL PROTEIN L30"/>
    <property type="match status" value="1"/>
</dbReference>
<accession>A0A9D1M5S6</accession>
<feature type="domain" description="Large ribosomal subunit protein uL30-like ferredoxin-like fold" evidence="6">
    <location>
        <begin position="6"/>
        <end position="56"/>
    </location>
</feature>
<dbReference type="EMBL" id="DVNC01000059">
    <property type="protein sequence ID" value="HIU54129.1"/>
    <property type="molecule type" value="Genomic_DNA"/>
</dbReference>
<dbReference type="GO" id="GO:0022625">
    <property type="term" value="C:cytosolic large ribosomal subunit"/>
    <property type="evidence" value="ECO:0007669"/>
    <property type="project" value="TreeGrafter"/>
</dbReference>
<name>A0A9D1M5S6_9PROT</name>
<evidence type="ECO:0000256" key="3">
    <source>
        <dbReference type="ARBA" id="ARBA00022980"/>
    </source>
</evidence>
<evidence type="ECO:0000256" key="5">
    <source>
        <dbReference type="HAMAP-Rule" id="MF_01371"/>
    </source>
</evidence>
<evidence type="ECO:0000256" key="2">
    <source>
        <dbReference type="ARBA" id="ARBA00011838"/>
    </source>
</evidence>
<keyword evidence="4 5" id="KW-0687">Ribonucleoprotein</keyword>
<protein>
    <recommendedName>
        <fullName evidence="5">Large ribosomal subunit protein uL30</fullName>
    </recommendedName>
</protein>
<dbReference type="GO" id="GO:0003735">
    <property type="term" value="F:structural constituent of ribosome"/>
    <property type="evidence" value="ECO:0007669"/>
    <property type="project" value="InterPro"/>
</dbReference>
<dbReference type="CDD" id="cd01658">
    <property type="entry name" value="Ribosomal_L30"/>
    <property type="match status" value="1"/>
</dbReference>
<dbReference type="AlphaFoldDB" id="A0A9D1M5S6"/>
<dbReference type="Pfam" id="PF00327">
    <property type="entry name" value="Ribosomal_L30"/>
    <property type="match status" value="1"/>
</dbReference>
<dbReference type="Proteomes" id="UP000824107">
    <property type="component" value="Unassembled WGS sequence"/>
</dbReference>